<gene>
    <name evidence="2" type="ORF">DNTS_031715</name>
</gene>
<dbReference type="Proteomes" id="UP000316079">
    <property type="component" value="Unassembled WGS sequence"/>
</dbReference>
<dbReference type="SUPFAM" id="SSF69322">
    <property type="entry name" value="Tricorn protease domain 2"/>
    <property type="match status" value="1"/>
</dbReference>
<sequence>MQFMVPLVQQVRRAVGPVVELHEVIHSQDFNSPALTQFVWVEFIENNLVSVVLFTTFRETETQRSKDLHFLLGQHEGALRGVLNEPITTDAPKLLRVAGVRLLQRNPGSGHQQTKGRAHTTAQHTLRKRYSERSISAVAWMRISLSSSCDPVTDISIPDSLFLSRTGSITSMLRPRSEKSNSLNIFIRIEPMTRGAVVSSPSSVHWLGSSLMPSSSRAMHRPSNPGFSYSIQLQQDTRGKSGTSVYECYSPSSDHFDGYNTGQLHVSSIRLIPEELKVLSPELMLLKYHDLKRKHVTNAECKPFQGVDGSLEILQSDKTHKELPRLENNLGTKLIGSQGFSTSWEAVFVPLDEEEALGVTTQLKLLWIKGFLKMVFSDGRHGKWRGLEAISVMFTLRKIKWLCKPFHDCGKVFRALENPHQASWMESPSLRRDLVFSLVEPGGVVYSCNEPDVVGVFSLDDPGGIVVFSLAEPGGIVVFSLAEPGGSVVFSLAEPGESVVFSLAEPGGILAFSLAESGGSVVFSLAKPGGIMVFSLAEPGESVVFSLAEPGESVVFSLAEPGGSVVFSLAEPGESVVFSLAEPGESVVFSLAEPGRIVVFSLAEPGEKVVFSLAEPGRIVVFSLAEPGESVVFSLAEPGGILAFSLAESGGSVVFSLAEPGGIMVFSLAEPGESVVFSLAEPGGIVAFSLAESGGIFSLAEPGGIMVFSLAEPGESVVFSLAEPGGSVVFSLAEPGRIVVFSLAEPGESVVFSLAEPGRSVVFSLAEPGRIVVFSLAEPGRIVVFSLAEPGDSVVFSLAKPDEIVVFSLAEPGDSVVFSLAEPGDSVVFSLAKPGGTGWFASGPSLPFLENCVPPGTPLPSLGDCSPLGTSLPLLGDCSPSGPPLPSLGDCCPSGPLAVLLLMLPTPRRASSRYGSRHLDCAHEETPPEKKKQRNHISLV</sequence>
<feature type="region of interest" description="Disordered" evidence="1">
    <location>
        <begin position="106"/>
        <end position="126"/>
    </location>
</feature>
<protein>
    <submittedName>
        <fullName evidence="2">Uncharacterized protein</fullName>
    </submittedName>
</protein>
<reference evidence="2 3" key="1">
    <citation type="journal article" date="2019" name="Sci. Data">
        <title>Hybrid genome assembly and annotation of Danionella translucida.</title>
        <authorList>
            <person name="Kadobianskyi M."/>
            <person name="Schulze L."/>
            <person name="Schuelke M."/>
            <person name="Judkewitz B."/>
        </authorList>
    </citation>
    <scope>NUCLEOTIDE SEQUENCE [LARGE SCALE GENOMIC DNA]</scope>
    <source>
        <strain evidence="2 3">Bolton</strain>
    </source>
</reference>
<dbReference type="AlphaFoldDB" id="A0A553QB67"/>
<accession>A0A553QB67</accession>
<keyword evidence="3" id="KW-1185">Reference proteome</keyword>
<evidence type="ECO:0000313" key="3">
    <source>
        <dbReference type="Proteomes" id="UP000316079"/>
    </source>
</evidence>
<feature type="compositionally biased region" description="Polar residues" evidence="1">
    <location>
        <begin position="106"/>
        <end position="124"/>
    </location>
</feature>
<comment type="caution">
    <text evidence="2">The sequence shown here is derived from an EMBL/GenBank/DDBJ whole genome shotgun (WGS) entry which is preliminary data.</text>
</comment>
<dbReference type="OrthoDB" id="9895617at2759"/>
<organism evidence="2 3">
    <name type="scientific">Danionella cerebrum</name>
    <dbReference type="NCBI Taxonomy" id="2873325"/>
    <lineage>
        <taxon>Eukaryota</taxon>
        <taxon>Metazoa</taxon>
        <taxon>Chordata</taxon>
        <taxon>Craniata</taxon>
        <taxon>Vertebrata</taxon>
        <taxon>Euteleostomi</taxon>
        <taxon>Actinopterygii</taxon>
        <taxon>Neopterygii</taxon>
        <taxon>Teleostei</taxon>
        <taxon>Ostariophysi</taxon>
        <taxon>Cypriniformes</taxon>
        <taxon>Danionidae</taxon>
        <taxon>Danioninae</taxon>
        <taxon>Danionella</taxon>
    </lineage>
</organism>
<evidence type="ECO:0000256" key="1">
    <source>
        <dbReference type="SAM" id="MobiDB-lite"/>
    </source>
</evidence>
<dbReference type="EMBL" id="SRMA01026153">
    <property type="protein sequence ID" value="TRY87178.1"/>
    <property type="molecule type" value="Genomic_DNA"/>
</dbReference>
<evidence type="ECO:0000313" key="2">
    <source>
        <dbReference type="EMBL" id="TRY87178.1"/>
    </source>
</evidence>
<proteinExistence type="predicted"/>
<name>A0A553QB67_9TELE</name>